<feature type="signal peptide" evidence="11">
    <location>
        <begin position="1"/>
        <end position="21"/>
    </location>
</feature>
<evidence type="ECO:0000256" key="4">
    <source>
        <dbReference type="ARBA" id="ARBA00022452"/>
    </source>
</evidence>
<keyword evidence="9" id="KW-0472">Membrane</keyword>
<protein>
    <submittedName>
        <fullName evidence="13">Porin</fullName>
    </submittedName>
</protein>
<evidence type="ECO:0000256" key="8">
    <source>
        <dbReference type="ARBA" id="ARBA00023114"/>
    </source>
</evidence>
<evidence type="ECO:0000256" key="1">
    <source>
        <dbReference type="ARBA" id="ARBA00004571"/>
    </source>
</evidence>
<dbReference type="InterPro" id="IPR050298">
    <property type="entry name" value="Gram-neg_bact_OMP"/>
</dbReference>
<feature type="domain" description="Porin" evidence="12">
    <location>
        <begin position="8"/>
        <end position="338"/>
    </location>
</feature>
<evidence type="ECO:0000256" key="7">
    <source>
        <dbReference type="ARBA" id="ARBA00023065"/>
    </source>
</evidence>
<evidence type="ECO:0000256" key="5">
    <source>
        <dbReference type="ARBA" id="ARBA00022692"/>
    </source>
</evidence>
<evidence type="ECO:0000313" key="13">
    <source>
        <dbReference type="EMBL" id="QBQ95896.1"/>
    </source>
</evidence>
<dbReference type="InterPro" id="IPR033900">
    <property type="entry name" value="Gram_neg_porin_domain"/>
</dbReference>
<dbReference type="PANTHER" id="PTHR34501">
    <property type="entry name" value="PROTEIN YDDL-RELATED"/>
    <property type="match status" value="1"/>
</dbReference>
<accession>A0A4P7CMX4</accession>
<gene>
    <name evidence="13" type="ORF">E1956_01010</name>
</gene>
<dbReference type="InterPro" id="IPR023614">
    <property type="entry name" value="Porin_dom_sf"/>
</dbReference>
<dbReference type="KEGG" id="ppai:E1956_01010"/>
<dbReference type="GO" id="GO:0046930">
    <property type="term" value="C:pore complex"/>
    <property type="evidence" value="ECO:0007669"/>
    <property type="project" value="UniProtKB-KW"/>
</dbReference>
<keyword evidence="7" id="KW-0406">Ion transport</keyword>
<dbReference type="SUPFAM" id="SSF56935">
    <property type="entry name" value="Porins"/>
    <property type="match status" value="1"/>
</dbReference>
<keyword evidence="3" id="KW-0813">Transport</keyword>
<dbReference type="AlphaFoldDB" id="A0A4P7CMX4"/>
<evidence type="ECO:0000313" key="14">
    <source>
        <dbReference type="Proteomes" id="UP000295727"/>
    </source>
</evidence>
<dbReference type="RefSeq" id="WP_134746640.1">
    <property type="nucleotide sequence ID" value="NZ_CP038148.1"/>
</dbReference>
<feature type="chain" id="PRO_5020851746" evidence="11">
    <location>
        <begin position="22"/>
        <end position="380"/>
    </location>
</feature>
<proteinExistence type="predicted"/>
<name>A0A4P7CMX4_9BURK</name>
<keyword evidence="8" id="KW-0626">Porin</keyword>
<organism evidence="13 14">
    <name type="scientific">Paraburkholderia pallida</name>
    <dbReference type="NCBI Taxonomy" id="2547399"/>
    <lineage>
        <taxon>Bacteria</taxon>
        <taxon>Pseudomonadati</taxon>
        <taxon>Pseudomonadota</taxon>
        <taxon>Betaproteobacteria</taxon>
        <taxon>Burkholderiales</taxon>
        <taxon>Burkholderiaceae</taxon>
        <taxon>Paraburkholderia</taxon>
    </lineage>
</organism>
<evidence type="ECO:0000256" key="3">
    <source>
        <dbReference type="ARBA" id="ARBA00022448"/>
    </source>
</evidence>
<keyword evidence="5" id="KW-0812">Transmembrane</keyword>
<comment type="subcellular location">
    <subcellularLocation>
        <location evidence="1">Cell outer membrane</location>
        <topology evidence="1">Multi-pass membrane protein</topology>
    </subcellularLocation>
</comment>
<evidence type="ECO:0000256" key="9">
    <source>
        <dbReference type="ARBA" id="ARBA00023136"/>
    </source>
</evidence>
<dbReference type="GO" id="GO:0015288">
    <property type="term" value="F:porin activity"/>
    <property type="evidence" value="ECO:0007669"/>
    <property type="project" value="UniProtKB-KW"/>
</dbReference>
<dbReference type="PRINTS" id="PR00184">
    <property type="entry name" value="NEISSPPORIN"/>
</dbReference>
<dbReference type="Pfam" id="PF13609">
    <property type="entry name" value="Porin_4"/>
    <property type="match status" value="1"/>
</dbReference>
<dbReference type="GO" id="GO:0034220">
    <property type="term" value="P:monoatomic ion transmembrane transport"/>
    <property type="evidence" value="ECO:0007669"/>
    <property type="project" value="InterPro"/>
</dbReference>
<evidence type="ECO:0000259" key="12">
    <source>
        <dbReference type="Pfam" id="PF13609"/>
    </source>
</evidence>
<dbReference type="Gene3D" id="2.40.160.10">
    <property type="entry name" value="Porin"/>
    <property type="match status" value="1"/>
</dbReference>
<dbReference type="PRINTS" id="PR00182">
    <property type="entry name" value="ECOLNEIPORIN"/>
</dbReference>
<keyword evidence="6 11" id="KW-0732">Signal</keyword>
<reference evidence="13 14" key="1">
    <citation type="submission" date="2019-03" db="EMBL/GenBank/DDBJ databases">
        <title>Paraburkholderia sp. 7MH5, isolated from subtropical forest soil.</title>
        <authorList>
            <person name="Gao Z.-H."/>
            <person name="Qiu L.-H."/>
        </authorList>
    </citation>
    <scope>NUCLEOTIDE SEQUENCE [LARGE SCALE GENOMIC DNA]</scope>
    <source>
        <strain evidence="13 14">7MH5</strain>
    </source>
</reference>
<evidence type="ECO:0000256" key="11">
    <source>
        <dbReference type="SAM" id="SignalP"/>
    </source>
</evidence>
<dbReference type="OrthoDB" id="8982743at2"/>
<dbReference type="GO" id="GO:0009279">
    <property type="term" value="C:cell outer membrane"/>
    <property type="evidence" value="ECO:0007669"/>
    <property type="project" value="UniProtKB-SubCell"/>
</dbReference>
<dbReference type="CDD" id="cd00342">
    <property type="entry name" value="gram_neg_porins"/>
    <property type="match status" value="1"/>
</dbReference>
<keyword evidence="4" id="KW-1134">Transmembrane beta strand</keyword>
<sequence length="380" mass="39814">MKKSLAIAAAVAATFASASYAQSSVTLYGIVDAGFTYTTNVNNNANYALTSGNIQASRWGLRGVEDLGGGLKTIFTLESGFNVANGQQNGGLFNRQSFVGLTHQNYGTLTFGRQFDSMIDYISPLTAVGTWGGTYTAHLMDNDDLNGTFSLNNSVKYASPNLSGFQFGGLYAFSNNANGFAVNRAYSAGMSYAFEGLRLGAAYTQISGADAGGTGAVQGAPLVSAFGAGNGVIGGVGVNNRQRNWGAGASYTYGPVIGGVVFTQSRLSDSFGHAVRFNNIEANARYNLTPALGIGAMYTYTNANGSMLDANGSNSAHWHQFALQADYALSKRTDVYLEGVGMWGAGENAVGITQVGYQGSNNFSSSKNQGIVTTGIRHRF</sequence>
<evidence type="ECO:0000256" key="2">
    <source>
        <dbReference type="ARBA" id="ARBA00011233"/>
    </source>
</evidence>
<dbReference type="PANTHER" id="PTHR34501:SF9">
    <property type="entry name" value="MAJOR OUTER MEMBRANE PROTEIN P.IA"/>
    <property type="match status" value="1"/>
</dbReference>
<evidence type="ECO:0000256" key="10">
    <source>
        <dbReference type="ARBA" id="ARBA00023237"/>
    </source>
</evidence>
<keyword evidence="10" id="KW-0998">Cell outer membrane</keyword>
<dbReference type="InterPro" id="IPR001702">
    <property type="entry name" value="Porin_Gram-ve"/>
</dbReference>
<comment type="subunit">
    <text evidence="2">Homotrimer.</text>
</comment>
<keyword evidence="14" id="KW-1185">Reference proteome</keyword>
<dbReference type="EMBL" id="CP038148">
    <property type="protein sequence ID" value="QBQ95896.1"/>
    <property type="molecule type" value="Genomic_DNA"/>
</dbReference>
<evidence type="ECO:0000256" key="6">
    <source>
        <dbReference type="ARBA" id="ARBA00022729"/>
    </source>
</evidence>
<dbReference type="InterPro" id="IPR002299">
    <property type="entry name" value="Porin_Neis"/>
</dbReference>
<dbReference type="Proteomes" id="UP000295727">
    <property type="component" value="Chromosome 1"/>
</dbReference>